<evidence type="ECO:0000313" key="2">
    <source>
        <dbReference type="EMBL" id="VTR94754.1"/>
    </source>
</evidence>
<dbReference type="KEGG" id="gms:SOIL9_29600"/>
<feature type="compositionally biased region" description="Basic and acidic residues" evidence="1">
    <location>
        <begin position="154"/>
        <end position="166"/>
    </location>
</feature>
<feature type="compositionally biased region" description="Gly residues" evidence="1">
    <location>
        <begin position="30"/>
        <end position="40"/>
    </location>
</feature>
<keyword evidence="3" id="KW-1185">Reference proteome</keyword>
<protein>
    <submittedName>
        <fullName evidence="2">Uncharacterized protein</fullName>
    </submittedName>
</protein>
<gene>
    <name evidence="2" type="ORF">SOIL9_29600</name>
</gene>
<evidence type="ECO:0000256" key="1">
    <source>
        <dbReference type="SAM" id="MobiDB-lite"/>
    </source>
</evidence>
<dbReference type="AlphaFoldDB" id="A0A6P2D3S9"/>
<dbReference type="Proteomes" id="UP000464178">
    <property type="component" value="Chromosome"/>
</dbReference>
<reference evidence="2 3" key="1">
    <citation type="submission" date="2019-05" db="EMBL/GenBank/DDBJ databases">
        <authorList>
            <consortium name="Science for Life Laboratories"/>
        </authorList>
    </citation>
    <scope>NUCLEOTIDE SEQUENCE [LARGE SCALE GENOMIC DNA]</scope>
    <source>
        <strain evidence="2">Soil9</strain>
    </source>
</reference>
<accession>A0A6P2D3S9</accession>
<feature type="region of interest" description="Disordered" evidence="1">
    <location>
        <begin position="1"/>
        <end position="77"/>
    </location>
</feature>
<evidence type="ECO:0000313" key="3">
    <source>
        <dbReference type="Proteomes" id="UP000464178"/>
    </source>
</evidence>
<feature type="compositionally biased region" description="Polar residues" evidence="1">
    <location>
        <begin position="289"/>
        <end position="299"/>
    </location>
</feature>
<organism evidence="2 3">
    <name type="scientific">Gemmata massiliana</name>
    <dbReference type="NCBI Taxonomy" id="1210884"/>
    <lineage>
        <taxon>Bacteria</taxon>
        <taxon>Pseudomonadati</taxon>
        <taxon>Planctomycetota</taxon>
        <taxon>Planctomycetia</taxon>
        <taxon>Gemmatales</taxon>
        <taxon>Gemmataceae</taxon>
        <taxon>Gemmata</taxon>
    </lineage>
</organism>
<feature type="region of interest" description="Disordered" evidence="1">
    <location>
        <begin position="95"/>
        <end position="166"/>
    </location>
</feature>
<proteinExistence type="predicted"/>
<dbReference type="EMBL" id="LR593886">
    <property type="protein sequence ID" value="VTR94754.1"/>
    <property type="molecule type" value="Genomic_DNA"/>
</dbReference>
<feature type="region of interest" description="Disordered" evidence="1">
    <location>
        <begin position="242"/>
        <end position="299"/>
    </location>
</feature>
<name>A0A6P2D3S9_9BACT</name>
<sequence>MPARSLYDELATGSRPAWVARSDPPAPGGARVGHVGGAGGAHEPPGDRPVRAPTRAPVGPRARVPARSDTGRVHPVPVRPQQVAGSVLTGMPCSVSGMSPRRGRGLCAGRQGQPTRVGDRHRSRVGVRGRCPRDQCGHFPLSRSPRPSNWAPGHDGRQGARRLEPRTLRTNPILTAHDRWKGLKQGFRMTRTRTGGGATTLEVVYGITSLSPAGRRASPSGMGSVLLAHREPTALRARCDPTRGCMPRAPGPLHRCSRPRATPGSTDSPPLPPNAPRSLSASPARITQRPWSTQGRLVC</sequence>